<feature type="transmembrane region" description="Helical" evidence="1">
    <location>
        <begin position="282"/>
        <end position="302"/>
    </location>
</feature>
<feature type="transmembrane region" description="Helical" evidence="1">
    <location>
        <begin position="39"/>
        <end position="68"/>
    </location>
</feature>
<feature type="transmembrane region" description="Helical" evidence="1">
    <location>
        <begin position="175"/>
        <end position="196"/>
    </location>
</feature>
<dbReference type="WBParaSite" id="MCOS_0000513101-mRNA-1">
    <property type="protein sequence ID" value="MCOS_0000513101-mRNA-1"/>
    <property type="gene ID" value="MCOS_0000513101"/>
</dbReference>
<keyword evidence="1" id="KW-0812">Transmembrane</keyword>
<evidence type="ECO:0000313" key="3">
    <source>
        <dbReference type="Proteomes" id="UP000267029"/>
    </source>
</evidence>
<proteinExistence type="predicted"/>
<reference evidence="2 3" key="2">
    <citation type="submission" date="2018-10" db="EMBL/GenBank/DDBJ databases">
        <authorList>
            <consortium name="Pathogen Informatics"/>
        </authorList>
    </citation>
    <scope>NUCLEOTIDE SEQUENCE [LARGE SCALE GENOMIC DNA]</scope>
</reference>
<feature type="transmembrane region" description="Helical" evidence="1">
    <location>
        <begin position="6"/>
        <end position="27"/>
    </location>
</feature>
<reference evidence="4" key="1">
    <citation type="submission" date="2017-02" db="UniProtKB">
        <authorList>
            <consortium name="WormBaseParasite"/>
        </authorList>
    </citation>
    <scope>IDENTIFICATION</scope>
</reference>
<feature type="transmembrane region" description="Helical" evidence="1">
    <location>
        <begin position="238"/>
        <end position="261"/>
    </location>
</feature>
<feature type="transmembrane region" description="Helical" evidence="1">
    <location>
        <begin position="121"/>
        <end position="141"/>
    </location>
</feature>
<evidence type="ECO:0000256" key="1">
    <source>
        <dbReference type="SAM" id="Phobius"/>
    </source>
</evidence>
<dbReference type="AlphaFoldDB" id="A0A0R3UDW9"/>
<dbReference type="Gene3D" id="1.20.1070.10">
    <property type="entry name" value="Rhodopsin 7-helix transmembrane proteins"/>
    <property type="match status" value="1"/>
</dbReference>
<gene>
    <name evidence="2" type="ORF">MCOS_LOCUS5132</name>
</gene>
<dbReference type="OrthoDB" id="6245830at2759"/>
<keyword evidence="1" id="KW-1133">Transmembrane helix</keyword>
<name>A0A0R3UDW9_MESCO</name>
<feature type="transmembrane region" description="Helical" evidence="1">
    <location>
        <begin position="74"/>
        <end position="92"/>
    </location>
</feature>
<dbReference type="Proteomes" id="UP000267029">
    <property type="component" value="Unassembled WGS sequence"/>
</dbReference>
<evidence type="ECO:0000313" key="4">
    <source>
        <dbReference type="WBParaSite" id="MCOS_0000513101-mRNA-1"/>
    </source>
</evidence>
<dbReference type="EMBL" id="UXSR01005181">
    <property type="protein sequence ID" value="VDD79129.1"/>
    <property type="molecule type" value="Genomic_DNA"/>
</dbReference>
<protein>
    <submittedName>
        <fullName evidence="4">G protein-coupled receptor</fullName>
    </submittedName>
</protein>
<organism evidence="4">
    <name type="scientific">Mesocestoides corti</name>
    <name type="common">Flatworm</name>
    <dbReference type="NCBI Taxonomy" id="53468"/>
    <lineage>
        <taxon>Eukaryota</taxon>
        <taxon>Metazoa</taxon>
        <taxon>Spiralia</taxon>
        <taxon>Lophotrochozoa</taxon>
        <taxon>Platyhelminthes</taxon>
        <taxon>Cestoda</taxon>
        <taxon>Eucestoda</taxon>
        <taxon>Cyclophyllidea</taxon>
        <taxon>Mesocestoididae</taxon>
        <taxon>Mesocestoides</taxon>
    </lineage>
</organism>
<keyword evidence="1" id="KW-0472">Membrane</keyword>
<accession>A0A0R3UDW9</accession>
<keyword evidence="3" id="KW-1185">Reference proteome</keyword>
<evidence type="ECO:0000313" key="2">
    <source>
        <dbReference type="EMBL" id="VDD79129.1"/>
    </source>
</evidence>
<sequence length="327" mass="36512">MSQMVALVANVLQAPGLLLNAYCASNFRKRMRDINGRFFMPYFIAFVQSTIDCIIGLTHILCNISYFLHTPNTATAGIVCILMSGGLIDMALGMRSLVNLGVAVFNYIRLLYPFTSSPLQFKTLIIVSATSIVSTASIAAIEDFVELKHKATNESCAVQSSEDRTGHMLLMLGRLMTLFAFVYLYLLPALGTVYLYKQTIGSLSRDIADMDSSYDEEGSGTDSSDVLRLVLLELEKTMILDGLAMIVFFGNVFVISFIQRFCYAALDVEMRRGSVGPQLRRLFASTYCTFYIIVSLILRRVYRAPAEDLLKLLNYKPKNKAKKFSVE</sequence>